<dbReference type="PROSITE" id="PS51257">
    <property type="entry name" value="PROKAR_LIPOPROTEIN"/>
    <property type="match status" value="1"/>
</dbReference>
<protein>
    <submittedName>
        <fullName evidence="1">Uncharacterized protein</fullName>
    </submittedName>
</protein>
<dbReference type="Pfam" id="PF13585">
    <property type="entry name" value="CHU_C"/>
    <property type="match status" value="1"/>
</dbReference>
<dbReference type="RefSeq" id="WP_111000500.1">
    <property type="nucleotide sequence ID" value="NZ_QKTW01000025.1"/>
</dbReference>
<organism evidence="1 2">
    <name type="scientific">Taibaiella soli</name>
    <dbReference type="NCBI Taxonomy" id="1649169"/>
    <lineage>
        <taxon>Bacteria</taxon>
        <taxon>Pseudomonadati</taxon>
        <taxon>Bacteroidota</taxon>
        <taxon>Chitinophagia</taxon>
        <taxon>Chitinophagales</taxon>
        <taxon>Chitinophagaceae</taxon>
        <taxon>Taibaiella</taxon>
    </lineage>
</organism>
<evidence type="ECO:0000313" key="2">
    <source>
        <dbReference type="Proteomes" id="UP000248745"/>
    </source>
</evidence>
<accession>A0A2W2A7N6</accession>
<dbReference type="InterPro" id="IPR026341">
    <property type="entry name" value="T9SS_type_B"/>
</dbReference>
<comment type="caution">
    <text evidence="1">The sequence shown here is derived from an EMBL/GenBank/DDBJ whole genome shotgun (WGS) entry which is preliminary data.</text>
</comment>
<dbReference type="AlphaFoldDB" id="A0A2W2A7N6"/>
<dbReference type="NCBIfam" id="TIGR04131">
    <property type="entry name" value="Bac_Flav_CTERM"/>
    <property type="match status" value="1"/>
</dbReference>
<evidence type="ECO:0000313" key="1">
    <source>
        <dbReference type="EMBL" id="PZF71355.1"/>
    </source>
</evidence>
<reference evidence="1 2" key="1">
    <citation type="submission" date="2018-06" db="EMBL/GenBank/DDBJ databases">
        <title>Mucibacter soli gen. nov., sp. nov., a new member of the family Chitinophagaceae producing mucin.</title>
        <authorList>
            <person name="Kim M.-K."/>
            <person name="Park S."/>
            <person name="Kim T.-S."/>
            <person name="Joung Y."/>
            <person name="Han J.-H."/>
            <person name="Kim S.B."/>
        </authorList>
    </citation>
    <scope>NUCLEOTIDE SEQUENCE [LARGE SCALE GENOMIC DNA]</scope>
    <source>
        <strain evidence="1 2">R1-15</strain>
    </source>
</reference>
<dbReference type="OrthoDB" id="1123245at2"/>
<gene>
    <name evidence="1" type="ORF">DN068_18860</name>
</gene>
<proteinExistence type="predicted"/>
<keyword evidence="2" id="KW-1185">Reference proteome</keyword>
<name>A0A2W2A7N6_9BACT</name>
<dbReference type="EMBL" id="QKTW01000025">
    <property type="protein sequence ID" value="PZF71355.1"/>
    <property type="molecule type" value="Genomic_DNA"/>
</dbReference>
<dbReference type="Proteomes" id="UP000248745">
    <property type="component" value="Unassembled WGS sequence"/>
</dbReference>
<sequence>MKNRNLKLAAAALCITAVACNKKNDDNNNGNSEKLCKQGFFHYMEDSVFVAMPTAFTPNGDGKNDRAGVIISDVHNAISNYHFSITNGSGTVIFESSNPHDSWDGYINGQRANDYYYSSNLHFTANGKTVDTCSYLYALRINGNGASVGVVADSSKYVFEDQINLSETALYPTNDELTYP</sequence>